<dbReference type="Pfam" id="PF00239">
    <property type="entry name" value="Resolvase"/>
    <property type="match status" value="1"/>
</dbReference>
<feature type="active site" description="O-(5'-phospho-DNA)-serine intermediate" evidence="5 6">
    <location>
        <position position="12"/>
    </location>
</feature>
<sequence length="222" mass="26188">MDNRKFGYIRVSSKDQNEDRQLEVMKEIQINERDIFIDRKSGWDFNREQYQLLKRMLRKGDVVYVKELDRLGRNKVEILNEWEDITKNIQAHIVVLDMPLLDTTKYKDSLGNLITDLVLQILSWLAEEERTKIKTRQREGIQLAKKKGKHLGRPKQEISEEFINAYKEWKSGALTATAAMKKYGFKRTTFYKLAQDYEITLITKPLPKKKEGTSKIDGLMED</sequence>
<dbReference type="InterPro" id="IPR006118">
    <property type="entry name" value="Recombinase_CS"/>
</dbReference>
<dbReference type="GO" id="GO:0000150">
    <property type="term" value="F:DNA strand exchange activity"/>
    <property type="evidence" value="ECO:0007669"/>
    <property type="project" value="InterPro"/>
</dbReference>
<dbReference type="PROSITE" id="PS51736">
    <property type="entry name" value="RECOMBINASES_3"/>
    <property type="match status" value="1"/>
</dbReference>
<dbReference type="PANTHER" id="PTHR30461">
    <property type="entry name" value="DNA-INVERTASE FROM LAMBDOID PROPHAGE"/>
    <property type="match status" value="1"/>
</dbReference>
<dbReference type="SUPFAM" id="SSF53041">
    <property type="entry name" value="Resolvase-like"/>
    <property type="match status" value="1"/>
</dbReference>
<dbReference type="InterPro" id="IPR006119">
    <property type="entry name" value="Resolv_N"/>
</dbReference>
<protein>
    <submittedName>
        <fullName evidence="8">DNA recombinase</fullName>
    </submittedName>
</protein>
<dbReference type="PROSITE" id="PS00397">
    <property type="entry name" value="RECOMBINASES_1"/>
    <property type="match status" value="1"/>
</dbReference>
<keyword evidence="4" id="KW-0233">DNA recombination</keyword>
<evidence type="ECO:0000313" key="8">
    <source>
        <dbReference type="EMBL" id="PEN79245.1"/>
    </source>
</evidence>
<organism evidence="8 9">
    <name type="scientific">Bacillus cereus</name>
    <dbReference type="NCBI Taxonomy" id="1396"/>
    <lineage>
        <taxon>Bacteria</taxon>
        <taxon>Bacillati</taxon>
        <taxon>Bacillota</taxon>
        <taxon>Bacilli</taxon>
        <taxon>Bacillales</taxon>
        <taxon>Bacillaceae</taxon>
        <taxon>Bacillus</taxon>
        <taxon>Bacillus cereus group</taxon>
    </lineage>
</organism>
<gene>
    <name evidence="8" type="ORF">CN553_30665</name>
</gene>
<dbReference type="InterPro" id="IPR050639">
    <property type="entry name" value="SSR_resolvase"/>
</dbReference>
<evidence type="ECO:0000256" key="2">
    <source>
        <dbReference type="ARBA" id="ARBA00022908"/>
    </source>
</evidence>
<evidence type="ECO:0000313" key="9">
    <source>
        <dbReference type="Proteomes" id="UP000220691"/>
    </source>
</evidence>
<comment type="caution">
    <text evidence="8">The sequence shown here is derived from an EMBL/GenBank/DDBJ whole genome shotgun (WGS) entry which is preliminary data.</text>
</comment>
<dbReference type="GO" id="GO:0015074">
    <property type="term" value="P:DNA integration"/>
    <property type="evidence" value="ECO:0007669"/>
    <property type="project" value="UniProtKB-KW"/>
</dbReference>
<evidence type="ECO:0000256" key="6">
    <source>
        <dbReference type="PROSITE-ProRule" id="PRU10137"/>
    </source>
</evidence>
<dbReference type="InterPro" id="IPR036162">
    <property type="entry name" value="Resolvase-like_N_sf"/>
</dbReference>
<dbReference type="CDD" id="cd03768">
    <property type="entry name" value="SR_ResInv"/>
    <property type="match status" value="1"/>
</dbReference>
<evidence type="ECO:0000256" key="5">
    <source>
        <dbReference type="PIRSR" id="PIRSR606118-50"/>
    </source>
</evidence>
<reference evidence="8 9" key="1">
    <citation type="submission" date="2017-09" db="EMBL/GenBank/DDBJ databases">
        <title>Large-scale bioinformatics analysis of Bacillus genomes uncovers conserved roles of natural products in bacterial physiology.</title>
        <authorList>
            <consortium name="Agbiome Team Llc"/>
            <person name="Bleich R.M."/>
            <person name="Kirk G.J."/>
            <person name="Santa Maria K.C."/>
            <person name="Allen S.E."/>
            <person name="Farag S."/>
            <person name="Shank E.A."/>
            <person name="Bowers A."/>
        </authorList>
    </citation>
    <scope>NUCLEOTIDE SEQUENCE [LARGE SCALE GENOMIC DNA]</scope>
    <source>
        <strain evidence="8 9">AFS027647</strain>
    </source>
</reference>
<keyword evidence="3" id="KW-0238">DNA-binding</keyword>
<dbReference type="PANTHER" id="PTHR30461:SF26">
    <property type="entry name" value="RESOLVASE HOMOLOG YNEB"/>
    <property type="match status" value="1"/>
</dbReference>
<name>A0A9X6YJD1_BACCE</name>
<dbReference type="AlphaFoldDB" id="A0A9X6YJD1"/>
<dbReference type="SMART" id="SM00857">
    <property type="entry name" value="Resolvase"/>
    <property type="match status" value="1"/>
</dbReference>
<dbReference type="Gene3D" id="3.40.50.1390">
    <property type="entry name" value="Resolvase, N-terminal catalytic domain"/>
    <property type="match status" value="1"/>
</dbReference>
<feature type="domain" description="Resolvase/invertase-type recombinase catalytic" evidence="7">
    <location>
        <begin position="4"/>
        <end position="148"/>
    </location>
</feature>
<comment type="similarity">
    <text evidence="1">Belongs to the site-specific recombinase resolvase family.</text>
</comment>
<dbReference type="EMBL" id="NUAN01000305">
    <property type="protein sequence ID" value="PEN79245.1"/>
    <property type="molecule type" value="Genomic_DNA"/>
</dbReference>
<keyword evidence="2" id="KW-0229">DNA integration</keyword>
<evidence type="ECO:0000256" key="1">
    <source>
        <dbReference type="ARBA" id="ARBA00009913"/>
    </source>
</evidence>
<accession>A0A9X6YJD1</accession>
<dbReference type="Proteomes" id="UP000220691">
    <property type="component" value="Unassembled WGS sequence"/>
</dbReference>
<evidence type="ECO:0000256" key="4">
    <source>
        <dbReference type="ARBA" id="ARBA00023172"/>
    </source>
</evidence>
<dbReference type="GO" id="GO:0003677">
    <property type="term" value="F:DNA binding"/>
    <property type="evidence" value="ECO:0007669"/>
    <property type="project" value="UniProtKB-KW"/>
</dbReference>
<evidence type="ECO:0000256" key="3">
    <source>
        <dbReference type="ARBA" id="ARBA00023125"/>
    </source>
</evidence>
<dbReference type="RefSeq" id="WP_098128053.1">
    <property type="nucleotide sequence ID" value="NZ_NUAN01000305.1"/>
</dbReference>
<evidence type="ECO:0000259" key="7">
    <source>
        <dbReference type="PROSITE" id="PS51736"/>
    </source>
</evidence>
<proteinExistence type="inferred from homology"/>